<feature type="compositionally biased region" description="Low complexity" evidence="3">
    <location>
        <begin position="121"/>
        <end position="140"/>
    </location>
</feature>
<dbReference type="SUPFAM" id="SSF53955">
    <property type="entry name" value="Lysozyme-like"/>
    <property type="match status" value="1"/>
</dbReference>
<evidence type="ECO:0000256" key="2">
    <source>
        <dbReference type="ARBA" id="ARBA00022801"/>
    </source>
</evidence>
<evidence type="ECO:0000259" key="5">
    <source>
        <dbReference type="Pfam" id="PF06737"/>
    </source>
</evidence>
<evidence type="ECO:0000259" key="6">
    <source>
        <dbReference type="Pfam" id="PF11574"/>
    </source>
</evidence>
<sequence length="234" mass="23821">MAFNTKTSRFSTAARLTVAGVAVAAGSAILAPTASAAPDSDWDRLAQCESGGNWHTNTGNGYYGGLQFSAGTWNGFGGQEFGAFAHHASREEQIVVAERVLAAQGWGAWPSCSKKLGLNSAPTPRTAPGRPAAAPAPAAAATPAAANQQLAQAATVGQLDDIYNGIVAQARNAGVAVPQQVTDLYQSLRAQLSNAVAPVAGQVQGVADQAQGITGQVQNQVQGYAAQLQAALPR</sequence>
<organism evidence="7 8">
    <name type="scientific">Corynebacterium falsenii</name>
    <dbReference type="NCBI Taxonomy" id="108486"/>
    <lineage>
        <taxon>Bacteria</taxon>
        <taxon>Bacillati</taxon>
        <taxon>Actinomycetota</taxon>
        <taxon>Actinomycetes</taxon>
        <taxon>Mycobacteriales</taxon>
        <taxon>Corynebacteriaceae</taxon>
        <taxon>Corynebacterium</taxon>
    </lineage>
</organism>
<dbReference type="Gene3D" id="1.10.1200.100">
    <property type="entry name" value="conserved protein domain from corynebacterium diphtheriae"/>
    <property type="match status" value="1"/>
</dbReference>
<evidence type="ECO:0000313" key="8">
    <source>
        <dbReference type="Proteomes" id="UP000285278"/>
    </source>
</evidence>
<dbReference type="RefSeq" id="WP_119665086.1">
    <property type="nucleotide sequence ID" value="NZ_QXJK01000010.1"/>
</dbReference>
<feature type="chain" id="PRO_5019313344" evidence="4">
    <location>
        <begin position="37"/>
        <end position="234"/>
    </location>
</feature>
<proteinExistence type="inferred from homology"/>
<accession>A0A418Q5N7</accession>
<dbReference type="Pfam" id="PF11574">
    <property type="entry name" value="Rpf1_C"/>
    <property type="match status" value="1"/>
</dbReference>
<comment type="caution">
    <text evidence="7">The sequence shown here is derived from an EMBL/GenBank/DDBJ whole genome shotgun (WGS) entry which is preliminary data.</text>
</comment>
<keyword evidence="8" id="KW-1185">Reference proteome</keyword>
<dbReference type="Pfam" id="PF06737">
    <property type="entry name" value="Transglycosylas"/>
    <property type="match status" value="1"/>
</dbReference>
<gene>
    <name evidence="7" type="ORF">D3M95_08940</name>
</gene>
<dbReference type="InterPro" id="IPR010618">
    <property type="entry name" value="RPF"/>
</dbReference>
<dbReference type="EMBL" id="QXJK01000010">
    <property type="protein sequence ID" value="RIX34011.1"/>
    <property type="molecule type" value="Genomic_DNA"/>
</dbReference>
<evidence type="ECO:0000256" key="3">
    <source>
        <dbReference type="SAM" id="MobiDB-lite"/>
    </source>
</evidence>
<dbReference type="STRING" id="1451189.CFAL_02535"/>
<name>A0A418Q5N7_9CORY</name>
<dbReference type="InterPro" id="IPR021630">
    <property type="entry name" value="Rpf1_C"/>
</dbReference>
<feature type="domain" description="Resuscitation-promoting factor Rpf1 C-terminal" evidence="6">
    <location>
        <begin position="117"/>
        <end position="200"/>
    </location>
</feature>
<reference evidence="7 8" key="1">
    <citation type="submission" date="2018-09" db="EMBL/GenBank/DDBJ databases">
        <title>Optimization and identification of Corynebacterium falsenii FN1-14 from fish paste.</title>
        <authorList>
            <person name="Daroonpunt R."/>
            <person name="Tanasupawat S."/>
        </authorList>
    </citation>
    <scope>NUCLEOTIDE SEQUENCE [LARGE SCALE GENOMIC DNA]</scope>
    <source>
        <strain evidence="7 8">FN1-14</strain>
    </source>
</reference>
<feature type="domain" description="Resuscitation-promoting factor core lysozyme-like" evidence="5">
    <location>
        <begin position="36"/>
        <end position="112"/>
    </location>
</feature>
<evidence type="ECO:0000256" key="4">
    <source>
        <dbReference type="SAM" id="SignalP"/>
    </source>
</evidence>
<evidence type="ECO:0000256" key="1">
    <source>
        <dbReference type="ARBA" id="ARBA00010830"/>
    </source>
</evidence>
<dbReference type="Proteomes" id="UP000285278">
    <property type="component" value="Unassembled WGS sequence"/>
</dbReference>
<feature type="signal peptide" evidence="4">
    <location>
        <begin position="1"/>
        <end position="36"/>
    </location>
</feature>
<keyword evidence="4" id="KW-0732">Signal</keyword>
<dbReference type="AlphaFoldDB" id="A0A418Q5N7"/>
<keyword evidence="2" id="KW-0378">Hydrolase</keyword>
<protein>
    <submittedName>
        <fullName evidence="7">DUF3235 domain-containing protein</fullName>
    </submittedName>
</protein>
<comment type="similarity">
    <text evidence="1">Belongs to the transglycosylase family. Rpf subfamily.</text>
</comment>
<dbReference type="InterPro" id="IPR023346">
    <property type="entry name" value="Lysozyme-like_dom_sf"/>
</dbReference>
<feature type="region of interest" description="Disordered" evidence="3">
    <location>
        <begin position="119"/>
        <end position="140"/>
    </location>
</feature>
<dbReference type="InterPro" id="IPR044905">
    <property type="entry name" value="Rpf1_C_sf"/>
</dbReference>
<dbReference type="OrthoDB" id="1404170at2"/>
<dbReference type="Gene3D" id="1.10.530.10">
    <property type="match status" value="1"/>
</dbReference>
<evidence type="ECO:0000313" key="7">
    <source>
        <dbReference type="EMBL" id="RIX34011.1"/>
    </source>
</evidence>
<dbReference type="GO" id="GO:0016787">
    <property type="term" value="F:hydrolase activity"/>
    <property type="evidence" value="ECO:0007669"/>
    <property type="project" value="UniProtKB-KW"/>
</dbReference>
<dbReference type="CDD" id="cd13925">
    <property type="entry name" value="RPF"/>
    <property type="match status" value="1"/>
</dbReference>